<gene>
    <name evidence="14 15" type="primary">LOC110082143</name>
</gene>
<evidence type="ECO:0000256" key="7">
    <source>
        <dbReference type="ARBA" id="ARBA00023170"/>
    </source>
</evidence>
<dbReference type="Proteomes" id="UP001652642">
    <property type="component" value="Chromosome 5"/>
</dbReference>
<evidence type="ECO:0000256" key="5">
    <source>
        <dbReference type="ARBA" id="ARBA00023040"/>
    </source>
</evidence>
<dbReference type="Pfam" id="PF00001">
    <property type="entry name" value="7tm_1"/>
    <property type="match status" value="1"/>
</dbReference>
<dbReference type="InterPro" id="IPR017452">
    <property type="entry name" value="GPCR_Rhodpsn_7TM"/>
</dbReference>
<dbReference type="GO" id="GO:0042277">
    <property type="term" value="F:peptide binding"/>
    <property type="evidence" value="ECO:0007669"/>
    <property type="project" value="TreeGrafter"/>
</dbReference>
<keyword evidence="9 10" id="KW-0807">Transducer</keyword>
<keyword evidence="7 10" id="KW-0675">Receptor</keyword>
<keyword evidence="4 10" id="KW-1133">Transmembrane helix</keyword>
<evidence type="ECO:0000256" key="10">
    <source>
        <dbReference type="RuleBase" id="RU046427"/>
    </source>
</evidence>
<keyword evidence="3 10" id="KW-0812">Transmembrane</keyword>
<evidence type="ECO:0000259" key="12">
    <source>
        <dbReference type="PROSITE" id="PS50262"/>
    </source>
</evidence>
<evidence type="ECO:0000313" key="15">
    <source>
        <dbReference type="RefSeq" id="XP_072856602.1"/>
    </source>
</evidence>
<dbReference type="AlphaFoldDB" id="A0A6J0U7D8"/>
<organism evidence="13 14">
    <name type="scientific">Pogona vitticeps</name>
    <name type="common">central bearded dragon</name>
    <dbReference type="NCBI Taxonomy" id="103695"/>
    <lineage>
        <taxon>Eukaryota</taxon>
        <taxon>Metazoa</taxon>
        <taxon>Chordata</taxon>
        <taxon>Craniata</taxon>
        <taxon>Vertebrata</taxon>
        <taxon>Euteleostomi</taxon>
        <taxon>Lepidosauria</taxon>
        <taxon>Squamata</taxon>
        <taxon>Bifurcata</taxon>
        <taxon>Unidentata</taxon>
        <taxon>Episquamata</taxon>
        <taxon>Toxicofera</taxon>
        <taxon>Iguania</taxon>
        <taxon>Acrodonta</taxon>
        <taxon>Agamidae</taxon>
        <taxon>Amphibolurinae</taxon>
        <taxon>Pogona</taxon>
    </lineage>
</organism>
<comment type="similarity">
    <text evidence="10">Belongs to the G-protein coupled receptor 1 family. Vasopressin/oxytocin receptor subfamily.</text>
</comment>
<dbReference type="RefSeq" id="XP_072856602.1">
    <property type="nucleotide sequence ID" value="XM_073000501.1"/>
</dbReference>
<feature type="region of interest" description="Disordered" evidence="11">
    <location>
        <begin position="351"/>
        <end position="371"/>
    </location>
</feature>
<dbReference type="PROSITE" id="PS00237">
    <property type="entry name" value="G_PROTEIN_RECEP_F1_1"/>
    <property type="match status" value="1"/>
</dbReference>
<feature type="transmembrane region" description="Helical" evidence="10">
    <location>
        <begin position="77"/>
        <end position="97"/>
    </location>
</feature>
<evidence type="ECO:0000313" key="14">
    <source>
        <dbReference type="RefSeq" id="XP_020655125.2"/>
    </source>
</evidence>
<comment type="subcellular location">
    <subcellularLocation>
        <location evidence="1 10">Cell membrane</location>
        <topology evidence="1 10">Multi-pass membrane protein</topology>
    </subcellularLocation>
</comment>
<evidence type="ECO:0000256" key="4">
    <source>
        <dbReference type="ARBA" id="ARBA00022989"/>
    </source>
</evidence>
<dbReference type="GeneID" id="110082143"/>
<evidence type="ECO:0000256" key="2">
    <source>
        <dbReference type="ARBA" id="ARBA00022475"/>
    </source>
</evidence>
<feature type="transmembrane region" description="Helical" evidence="10">
    <location>
        <begin position="309"/>
        <end position="330"/>
    </location>
</feature>
<name>A0A6J0U7D8_9SAUR</name>
<dbReference type="GO" id="GO:0005886">
    <property type="term" value="C:plasma membrane"/>
    <property type="evidence" value="ECO:0007669"/>
    <property type="project" value="UniProtKB-SubCell"/>
</dbReference>
<keyword evidence="6 10" id="KW-0472">Membrane</keyword>
<evidence type="ECO:0000313" key="13">
    <source>
        <dbReference type="Proteomes" id="UP001652642"/>
    </source>
</evidence>
<dbReference type="KEGG" id="pvt:110082143"/>
<feature type="domain" description="G-protein coupled receptors family 1 profile" evidence="12">
    <location>
        <begin position="59"/>
        <end position="327"/>
    </location>
</feature>
<dbReference type="SUPFAM" id="SSF81321">
    <property type="entry name" value="Family A G protein-coupled receptor-like"/>
    <property type="match status" value="1"/>
</dbReference>
<feature type="transmembrane region" description="Helical" evidence="10">
    <location>
        <begin position="46"/>
        <end position="68"/>
    </location>
</feature>
<proteinExistence type="inferred from homology"/>
<dbReference type="PROSITE" id="PS50262">
    <property type="entry name" value="G_PROTEIN_RECEP_F1_2"/>
    <property type="match status" value="1"/>
</dbReference>
<evidence type="ECO:0000256" key="8">
    <source>
        <dbReference type="ARBA" id="ARBA00023180"/>
    </source>
</evidence>
<evidence type="ECO:0000256" key="3">
    <source>
        <dbReference type="ARBA" id="ARBA00022692"/>
    </source>
</evidence>
<accession>A0A6J0U7D8</accession>
<dbReference type="FunCoup" id="A0A6J0U7D8">
    <property type="interactions" value="39"/>
</dbReference>
<keyword evidence="2" id="KW-1003">Cell membrane</keyword>
<dbReference type="GO" id="GO:0005000">
    <property type="term" value="F:vasopressin receptor activity"/>
    <property type="evidence" value="ECO:0007669"/>
    <property type="project" value="InterPro"/>
</dbReference>
<dbReference type="InParanoid" id="A0A6J0U7D8"/>
<dbReference type="PRINTS" id="PR00237">
    <property type="entry name" value="GPCRRHODOPSN"/>
</dbReference>
<dbReference type="PRINTS" id="PR00896">
    <property type="entry name" value="VASOPRESSINR"/>
</dbReference>
<dbReference type="RefSeq" id="XP_020655125.2">
    <property type="nucleotide sequence ID" value="XM_020799466.2"/>
</dbReference>
<dbReference type="PANTHER" id="PTHR24241">
    <property type="entry name" value="NEUROPEPTIDE RECEPTOR-RELATED G-PROTEIN COUPLED RECEPTOR"/>
    <property type="match status" value="1"/>
</dbReference>
<keyword evidence="8 10" id="KW-0325">Glycoprotein</keyword>
<feature type="transmembrane region" description="Helical" evidence="10">
    <location>
        <begin position="117"/>
        <end position="137"/>
    </location>
</feature>
<keyword evidence="13" id="KW-1185">Reference proteome</keyword>
<dbReference type="GO" id="GO:0001992">
    <property type="term" value="P:regulation of systemic arterial blood pressure by vasopressin"/>
    <property type="evidence" value="ECO:0007669"/>
    <property type="project" value="TreeGrafter"/>
</dbReference>
<dbReference type="OrthoDB" id="5987909at2759"/>
<keyword evidence="5 10" id="KW-0297">G-protein coupled receptor</keyword>
<dbReference type="GO" id="GO:0045907">
    <property type="term" value="P:positive regulation of vasoconstriction"/>
    <property type="evidence" value="ECO:0007669"/>
    <property type="project" value="TreeGrafter"/>
</dbReference>
<sequence length="371" mass="42510">MENFSFSENDSYESGQLLFQNFHNSTNTSALPERQPRDEQLAQVEIAVLGVIFMAASVGNFILILVLWKRRMKLSQIYVFLLHLSLADLMVAFFQVLPQLFWKITDVFMGPDVLCRTISYLQLFSMFASTYMVMVMATDRFQAVCYPMTTFQKNGALWNVSVCISWLVSLVFSLPQVFIFQKREVLPGIFDCQAEFIEPWGTKMYVTWISIAIFFVPAAILTVYHVRICRAVQMNMHWKKHNEFEVTNQKQTLPSLPSNVNCMSKTMIKTIKMTVVIVVAYVFCWSPFFIAQLWTAWHPSDARTEGPVIAILMLLGNLNSCVNPWIYMYFCGHIPHCSKHKLNNTAAREDSTTTGSINLGDKDSEDNVTPV</sequence>
<reference evidence="14 15" key="1">
    <citation type="submission" date="2025-05" db="UniProtKB">
        <authorList>
            <consortium name="RefSeq"/>
        </authorList>
    </citation>
    <scope>IDENTIFICATION</scope>
</reference>
<dbReference type="GO" id="GO:0032870">
    <property type="term" value="P:cellular response to hormone stimulus"/>
    <property type="evidence" value="ECO:0007669"/>
    <property type="project" value="TreeGrafter"/>
</dbReference>
<evidence type="ECO:0000256" key="6">
    <source>
        <dbReference type="ARBA" id="ARBA00023136"/>
    </source>
</evidence>
<feature type="transmembrane region" description="Helical" evidence="10">
    <location>
        <begin position="273"/>
        <end position="297"/>
    </location>
</feature>
<evidence type="ECO:0000256" key="11">
    <source>
        <dbReference type="SAM" id="MobiDB-lite"/>
    </source>
</evidence>
<dbReference type="Gene3D" id="1.20.1070.10">
    <property type="entry name" value="Rhodopsin 7-helix transmembrane proteins"/>
    <property type="match status" value="1"/>
</dbReference>
<dbReference type="PANTHER" id="PTHR24241:SF74">
    <property type="entry name" value="ARGININE VASOPRESSIN RECEPTOR 2"/>
    <property type="match status" value="1"/>
</dbReference>
<evidence type="ECO:0000256" key="9">
    <source>
        <dbReference type="ARBA" id="ARBA00023224"/>
    </source>
</evidence>
<dbReference type="InterPro" id="IPR000276">
    <property type="entry name" value="GPCR_Rhodpsn"/>
</dbReference>
<evidence type="ECO:0000256" key="1">
    <source>
        <dbReference type="ARBA" id="ARBA00004651"/>
    </source>
</evidence>
<dbReference type="InterPro" id="IPR001817">
    <property type="entry name" value="Vasoprsn_rcpt"/>
</dbReference>
<feature type="transmembrane region" description="Helical" evidence="10">
    <location>
        <begin position="205"/>
        <end position="226"/>
    </location>
</feature>
<feature type="transmembrane region" description="Helical" evidence="10">
    <location>
        <begin position="157"/>
        <end position="180"/>
    </location>
</feature>
<protein>
    <submittedName>
        <fullName evidence="14 15">Vasopressin V1b receptor-like</fullName>
    </submittedName>
</protein>